<accession>A0AAV5QVB2</accession>
<feature type="region of interest" description="Disordered" evidence="5">
    <location>
        <begin position="1"/>
        <end position="386"/>
    </location>
</feature>
<dbReference type="Proteomes" id="UP001360560">
    <property type="component" value="Unassembled WGS sequence"/>
</dbReference>
<protein>
    <recommendedName>
        <fullName evidence="4">Altered inheritance of mitochondria protein 21</fullName>
    </recommendedName>
</protein>
<keyword evidence="7" id="KW-1185">Reference proteome</keyword>
<evidence type="ECO:0000313" key="7">
    <source>
        <dbReference type="Proteomes" id="UP001360560"/>
    </source>
</evidence>
<feature type="compositionally biased region" description="Polar residues" evidence="5">
    <location>
        <begin position="170"/>
        <end position="181"/>
    </location>
</feature>
<feature type="compositionally biased region" description="Acidic residues" evidence="5">
    <location>
        <begin position="47"/>
        <end position="60"/>
    </location>
</feature>
<feature type="compositionally biased region" description="Acidic residues" evidence="5">
    <location>
        <begin position="452"/>
        <end position="465"/>
    </location>
</feature>
<feature type="compositionally biased region" description="Polar residues" evidence="5">
    <location>
        <begin position="331"/>
        <end position="342"/>
    </location>
</feature>
<feature type="compositionally biased region" description="Acidic residues" evidence="5">
    <location>
        <begin position="138"/>
        <end position="149"/>
    </location>
</feature>
<dbReference type="EMBL" id="BTFZ01000020">
    <property type="protein sequence ID" value="GMM38535.1"/>
    <property type="molecule type" value="Genomic_DNA"/>
</dbReference>
<feature type="compositionally biased region" description="Low complexity" evidence="5">
    <location>
        <begin position="303"/>
        <end position="318"/>
    </location>
</feature>
<evidence type="ECO:0000256" key="5">
    <source>
        <dbReference type="SAM" id="MobiDB-lite"/>
    </source>
</evidence>
<feature type="compositionally biased region" description="Low complexity" evidence="5">
    <location>
        <begin position="25"/>
        <end position="38"/>
    </location>
</feature>
<dbReference type="AlphaFoldDB" id="A0AAV5QVB2"/>
<dbReference type="GeneID" id="90076523"/>
<feature type="compositionally biased region" description="Low complexity" evidence="5">
    <location>
        <begin position="182"/>
        <end position="193"/>
    </location>
</feature>
<evidence type="ECO:0000256" key="3">
    <source>
        <dbReference type="ARBA" id="ARBA00006466"/>
    </source>
</evidence>
<evidence type="ECO:0000256" key="1">
    <source>
        <dbReference type="ARBA" id="ARBA00002092"/>
    </source>
</evidence>
<dbReference type="GO" id="GO:0030479">
    <property type="term" value="C:actin cortical patch"/>
    <property type="evidence" value="ECO:0007669"/>
    <property type="project" value="UniProtKB-SubCell"/>
</dbReference>
<gene>
    <name evidence="6" type="ORF">DASC09_058740</name>
</gene>
<feature type="compositionally biased region" description="Basic and acidic residues" evidence="5">
    <location>
        <begin position="422"/>
        <end position="436"/>
    </location>
</feature>
<sequence>MSEESQKKLPPTIPKRPSSSRLTKSASNISDTSSNSRDIVSDKDQTGEDSEGTTTEEPEISENTAVTETSDEVVKNVMEEETGSQDDVVSESKLGSQIEPSQALESDKKEEILPQITEKRHPPVVPKRISRTSTLEFMDSEPTNEEECESSVIKDNEQVVPPIAPKKISRTNSMASSGVSDSLSQEESGSIEESVIEEKKEDVSASMAKRPSIPRRPARPASNTNTPPPIKKKPPVVPKKPSSKILAFQNMLAQQQQEQSNSNPSRFVPEVIRRKSSGISSEEDSESEKKRSNISKNLNGIFGTALPGMAPPGMGFFPEKIPKASSSSSSLVEDNSVSQTPENADDTAKETEPKKLSDIRRGRVKASGRRRLPTAAVKKVETKSQDNNKFSVHVADLWEVVLTEPISNTGNSDDDSSGSPVEEARKIEDEKMIEKDEKEEEPVEKKDALDISVEESEEPIDETDIAESAKTQENQDSIPESETGTKVPIEESVSDIKDSSD</sequence>
<evidence type="ECO:0000313" key="6">
    <source>
        <dbReference type="EMBL" id="GMM38535.1"/>
    </source>
</evidence>
<feature type="compositionally biased region" description="Polar residues" evidence="5">
    <location>
        <begin position="469"/>
        <end position="484"/>
    </location>
</feature>
<evidence type="ECO:0000256" key="2">
    <source>
        <dbReference type="ARBA" id="ARBA00004134"/>
    </source>
</evidence>
<feature type="compositionally biased region" description="Polar residues" evidence="5">
    <location>
        <begin position="93"/>
        <end position="104"/>
    </location>
</feature>
<name>A0AAV5QVB2_9ASCO</name>
<organism evidence="6 7">
    <name type="scientific">Saccharomycopsis crataegensis</name>
    <dbReference type="NCBI Taxonomy" id="43959"/>
    <lineage>
        <taxon>Eukaryota</taxon>
        <taxon>Fungi</taxon>
        <taxon>Dikarya</taxon>
        <taxon>Ascomycota</taxon>
        <taxon>Saccharomycotina</taxon>
        <taxon>Saccharomycetes</taxon>
        <taxon>Saccharomycopsidaceae</taxon>
        <taxon>Saccharomycopsis</taxon>
    </lineage>
</organism>
<comment type="subcellular location">
    <subcellularLocation>
        <location evidence="2">Cytoplasm</location>
        <location evidence="2">Cytoskeleton</location>
        <location evidence="2">Actin patch</location>
    </subcellularLocation>
</comment>
<dbReference type="RefSeq" id="XP_064855530.1">
    <property type="nucleotide sequence ID" value="XM_064999458.1"/>
</dbReference>
<reference evidence="6 7" key="1">
    <citation type="journal article" date="2023" name="Elife">
        <title>Identification of key yeast species and microbe-microbe interactions impacting larval growth of Drosophila in the wild.</title>
        <authorList>
            <person name="Mure A."/>
            <person name="Sugiura Y."/>
            <person name="Maeda R."/>
            <person name="Honda K."/>
            <person name="Sakurai N."/>
            <person name="Takahashi Y."/>
            <person name="Watada M."/>
            <person name="Katoh T."/>
            <person name="Gotoh A."/>
            <person name="Gotoh Y."/>
            <person name="Taniguchi I."/>
            <person name="Nakamura K."/>
            <person name="Hayashi T."/>
            <person name="Katayama T."/>
            <person name="Uemura T."/>
            <person name="Hattori Y."/>
        </authorList>
    </citation>
    <scope>NUCLEOTIDE SEQUENCE [LARGE SCALE GENOMIC DNA]</scope>
    <source>
        <strain evidence="6 7">SC-9</strain>
    </source>
</reference>
<comment type="similarity">
    <text evidence="3">Belongs to the AIM21 family.</text>
</comment>
<dbReference type="Pfam" id="PF11489">
    <property type="entry name" value="Aim21"/>
    <property type="match status" value="1"/>
</dbReference>
<comment type="function">
    <text evidence="1">Involved in mitochondrial migration along actin filaments.</text>
</comment>
<proteinExistence type="inferred from homology"/>
<feature type="compositionally biased region" description="Basic residues" evidence="5">
    <location>
        <begin position="362"/>
        <end position="372"/>
    </location>
</feature>
<feature type="compositionally biased region" description="Low complexity" evidence="5">
    <location>
        <begin position="239"/>
        <end position="265"/>
    </location>
</feature>
<feature type="region of interest" description="Disordered" evidence="5">
    <location>
        <begin position="404"/>
        <end position="501"/>
    </location>
</feature>
<comment type="caution">
    <text evidence="6">The sequence shown here is derived from an EMBL/GenBank/DDBJ whole genome shotgun (WGS) entry which is preliminary data.</text>
</comment>
<feature type="compositionally biased region" description="Basic and acidic residues" evidence="5">
    <location>
        <begin position="105"/>
        <end position="121"/>
    </location>
</feature>
<dbReference type="InterPro" id="IPR021582">
    <property type="entry name" value="Aim21"/>
</dbReference>
<feature type="compositionally biased region" description="Basic and acidic residues" evidence="5">
    <location>
        <begin position="346"/>
        <end position="361"/>
    </location>
</feature>
<evidence type="ECO:0000256" key="4">
    <source>
        <dbReference type="ARBA" id="ARBA00021016"/>
    </source>
</evidence>